<dbReference type="InterPro" id="IPR036866">
    <property type="entry name" value="RibonucZ/Hydroxyglut_hydro"/>
</dbReference>
<accession>A0A2K8KXY8</accession>
<dbReference type="Pfam" id="PF19583">
    <property type="entry name" value="ODP"/>
    <property type="match status" value="1"/>
</dbReference>
<keyword evidence="3" id="KW-1185">Reference proteome</keyword>
<dbReference type="EMBL" id="CP018799">
    <property type="protein sequence ID" value="ATX79818.1"/>
    <property type="molecule type" value="Genomic_DNA"/>
</dbReference>
<dbReference type="InterPro" id="IPR001279">
    <property type="entry name" value="Metallo-B-lactamas"/>
</dbReference>
<proteinExistence type="predicted"/>
<dbReference type="PANTHER" id="PTHR43041:SF1">
    <property type="entry name" value="METALLO-BETA-LACTAMASE DOMAIN-CONTAINING PROTEIN"/>
    <property type="match status" value="1"/>
</dbReference>
<dbReference type="OrthoDB" id="9812260at2"/>
<dbReference type="InterPro" id="IPR045761">
    <property type="entry name" value="ODP_dom"/>
</dbReference>
<organism evidence="2 3">
    <name type="scientific">Mariprofundus aestuarium</name>
    <dbReference type="NCBI Taxonomy" id="1921086"/>
    <lineage>
        <taxon>Bacteria</taxon>
        <taxon>Pseudomonadati</taxon>
        <taxon>Pseudomonadota</taxon>
        <taxon>Candidatius Mariprofundia</taxon>
        <taxon>Mariprofundales</taxon>
        <taxon>Mariprofundaceae</taxon>
        <taxon>Mariprofundus</taxon>
    </lineage>
</organism>
<dbReference type="AlphaFoldDB" id="A0A2K8KXY8"/>
<dbReference type="SUPFAM" id="SSF56281">
    <property type="entry name" value="Metallo-hydrolase/oxidoreductase"/>
    <property type="match status" value="1"/>
</dbReference>
<sequence>MGKDLFGNVLIDMKEPTLLYKQKDHAIYWLGITDDTAFRCNAYLIVDGEEAIIVDPGSRNHFEQVKKRVAQIMDPESITGMILCHQDPDVAASMVDWLALNPKTTVFTSPRTMVLLPHYGVGHFTAFDIEENPRYELPSRRVLSFITAPFLHSPAAFVTFDESAHFLFSGDIWAALTTEWDLVTKDFEQHALNMDLFHIDYMASNVATNGFVNKIAHLEIDAILPQHGSIIINDDVPAALNYLRTLRCGTDISYPELG</sequence>
<protein>
    <submittedName>
        <fullName evidence="2">Metallo-beta-lactamase superfamily protein</fullName>
    </submittedName>
</protein>
<dbReference type="Gene3D" id="3.60.15.10">
    <property type="entry name" value="Ribonuclease Z/Hydroxyacylglutathione hydrolase-like"/>
    <property type="match status" value="1"/>
</dbReference>
<dbReference type="PANTHER" id="PTHR43041">
    <property type="entry name" value="HYDROLASE, METALLO-BETA-LACTAMASE SUPERFAMILY"/>
    <property type="match status" value="1"/>
</dbReference>
<gene>
    <name evidence="2" type="ORF">Ga0123461_1404</name>
</gene>
<evidence type="ECO:0000313" key="3">
    <source>
        <dbReference type="Proteomes" id="UP000231701"/>
    </source>
</evidence>
<evidence type="ECO:0000259" key="1">
    <source>
        <dbReference type="SMART" id="SM00849"/>
    </source>
</evidence>
<reference evidence="2 3" key="1">
    <citation type="submission" date="2016-12" db="EMBL/GenBank/DDBJ databases">
        <title>Isolation and genomic insights into novel planktonic Zetaproteobacteria from stratified waters of the Chesapeake Bay.</title>
        <authorList>
            <person name="McAllister S.M."/>
            <person name="Kato S."/>
            <person name="Chan C.S."/>
            <person name="Chiu B.K."/>
            <person name="Field E.K."/>
        </authorList>
    </citation>
    <scope>NUCLEOTIDE SEQUENCE [LARGE SCALE GENOMIC DNA]</scope>
    <source>
        <strain evidence="2 3">CP-5</strain>
    </source>
</reference>
<dbReference type="RefSeq" id="WP_100277665.1">
    <property type="nucleotide sequence ID" value="NZ_CP018799.1"/>
</dbReference>
<dbReference type="Proteomes" id="UP000231701">
    <property type="component" value="Chromosome"/>
</dbReference>
<evidence type="ECO:0000313" key="2">
    <source>
        <dbReference type="EMBL" id="ATX79818.1"/>
    </source>
</evidence>
<feature type="domain" description="Metallo-beta-lactamase" evidence="1">
    <location>
        <begin position="39"/>
        <end position="227"/>
    </location>
</feature>
<dbReference type="SMART" id="SM00849">
    <property type="entry name" value="Lactamase_B"/>
    <property type="match status" value="1"/>
</dbReference>
<name>A0A2K8KXY8_MARES</name>
<dbReference type="KEGG" id="maes:Ga0123461_1404"/>